<accession>A0A9N9J2U2</accession>
<feature type="region of interest" description="Disordered" evidence="1">
    <location>
        <begin position="39"/>
        <end position="64"/>
    </location>
</feature>
<protein>
    <submittedName>
        <fullName evidence="2">8821_t:CDS:1</fullName>
    </submittedName>
</protein>
<evidence type="ECO:0000313" key="2">
    <source>
        <dbReference type="EMBL" id="CAG8761972.1"/>
    </source>
</evidence>
<dbReference type="EMBL" id="CAJVPS010046876">
    <property type="protein sequence ID" value="CAG8761972.1"/>
    <property type="molecule type" value="Genomic_DNA"/>
</dbReference>
<evidence type="ECO:0000313" key="3">
    <source>
        <dbReference type="Proteomes" id="UP000789508"/>
    </source>
</evidence>
<name>A0A9N9J2U2_9GLOM</name>
<keyword evidence="3" id="KW-1185">Reference proteome</keyword>
<feature type="non-terminal residue" evidence="2">
    <location>
        <position position="64"/>
    </location>
</feature>
<dbReference type="Proteomes" id="UP000789508">
    <property type="component" value="Unassembled WGS sequence"/>
</dbReference>
<dbReference type="AlphaFoldDB" id="A0A9N9J2U2"/>
<feature type="non-terminal residue" evidence="2">
    <location>
        <position position="1"/>
    </location>
</feature>
<comment type="caution">
    <text evidence="2">The sequence shown here is derived from an EMBL/GenBank/DDBJ whole genome shotgun (WGS) entry which is preliminary data.</text>
</comment>
<organism evidence="2 3">
    <name type="scientific">Ambispora leptoticha</name>
    <dbReference type="NCBI Taxonomy" id="144679"/>
    <lineage>
        <taxon>Eukaryota</taxon>
        <taxon>Fungi</taxon>
        <taxon>Fungi incertae sedis</taxon>
        <taxon>Mucoromycota</taxon>
        <taxon>Glomeromycotina</taxon>
        <taxon>Glomeromycetes</taxon>
        <taxon>Archaeosporales</taxon>
        <taxon>Ambisporaceae</taxon>
        <taxon>Ambispora</taxon>
    </lineage>
</organism>
<gene>
    <name evidence="2" type="ORF">ALEPTO_LOCUS13708</name>
</gene>
<reference evidence="2" key="1">
    <citation type="submission" date="2021-06" db="EMBL/GenBank/DDBJ databases">
        <authorList>
            <person name="Kallberg Y."/>
            <person name="Tangrot J."/>
            <person name="Rosling A."/>
        </authorList>
    </citation>
    <scope>NUCLEOTIDE SEQUENCE</scope>
    <source>
        <strain evidence="2">FL130A</strain>
    </source>
</reference>
<sequence length="64" mass="7184">NPNDPNDTSDITMLVNTAVDLLSEPINIDILLDTFLTEEPEINPTLTTTPPEPETRQDTEVYQK</sequence>
<feature type="compositionally biased region" description="Basic and acidic residues" evidence="1">
    <location>
        <begin position="53"/>
        <end position="64"/>
    </location>
</feature>
<evidence type="ECO:0000256" key="1">
    <source>
        <dbReference type="SAM" id="MobiDB-lite"/>
    </source>
</evidence>
<proteinExistence type="predicted"/>